<dbReference type="WBParaSite" id="SCUD_0001370601-mRNA-1">
    <property type="protein sequence ID" value="SCUD_0001370601-mRNA-1"/>
    <property type="gene ID" value="SCUD_0001370601"/>
</dbReference>
<reference evidence="2 3" key="2">
    <citation type="submission" date="2018-11" db="EMBL/GenBank/DDBJ databases">
        <authorList>
            <consortium name="Pathogen Informatics"/>
        </authorList>
    </citation>
    <scope>NUCLEOTIDE SEQUENCE [LARGE SCALE GENOMIC DNA]</scope>
    <source>
        <strain evidence="2">Dakar</strain>
        <strain evidence="3">Dakar, Senegal</strain>
    </source>
</reference>
<sequence>MEDLSTTVDETVREGNIRQNDKTKILPGKYGEPKRPFNDEKARIINKKQERRNRWVEYLEKHASLSNQEDLGSKKCLWTGNKNTSSRQQKNEI</sequence>
<evidence type="ECO:0000313" key="4">
    <source>
        <dbReference type="WBParaSite" id="SCUD_0001370601-mRNA-1"/>
    </source>
</evidence>
<protein>
    <submittedName>
        <fullName evidence="4">Transposase</fullName>
    </submittedName>
</protein>
<evidence type="ECO:0000313" key="3">
    <source>
        <dbReference type="Proteomes" id="UP000279833"/>
    </source>
</evidence>
<dbReference type="EMBL" id="UZAK01036085">
    <property type="protein sequence ID" value="VDP53756.1"/>
    <property type="molecule type" value="Genomic_DNA"/>
</dbReference>
<accession>A0A183KFA9</accession>
<keyword evidence="3" id="KW-1185">Reference proteome</keyword>
<evidence type="ECO:0000313" key="2">
    <source>
        <dbReference type="EMBL" id="VDP53756.1"/>
    </source>
</evidence>
<reference evidence="4" key="1">
    <citation type="submission" date="2016-06" db="UniProtKB">
        <authorList>
            <consortium name="WormBaseParasite"/>
        </authorList>
    </citation>
    <scope>IDENTIFICATION</scope>
</reference>
<feature type="compositionally biased region" description="Basic and acidic residues" evidence="1">
    <location>
        <begin position="10"/>
        <end position="24"/>
    </location>
</feature>
<name>A0A183KFA9_9TREM</name>
<feature type="region of interest" description="Disordered" evidence="1">
    <location>
        <begin position="1"/>
        <end position="36"/>
    </location>
</feature>
<feature type="region of interest" description="Disordered" evidence="1">
    <location>
        <begin position="74"/>
        <end position="93"/>
    </location>
</feature>
<dbReference type="AlphaFoldDB" id="A0A183KFA9"/>
<organism evidence="4">
    <name type="scientific">Schistosoma curassoni</name>
    <dbReference type="NCBI Taxonomy" id="6186"/>
    <lineage>
        <taxon>Eukaryota</taxon>
        <taxon>Metazoa</taxon>
        <taxon>Spiralia</taxon>
        <taxon>Lophotrochozoa</taxon>
        <taxon>Platyhelminthes</taxon>
        <taxon>Trematoda</taxon>
        <taxon>Digenea</taxon>
        <taxon>Strigeidida</taxon>
        <taxon>Schistosomatoidea</taxon>
        <taxon>Schistosomatidae</taxon>
        <taxon>Schistosoma</taxon>
    </lineage>
</organism>
<dbReference type="Proteomes" id="UP000279833">
    <property type="component" value="Unassembled WGS sequence"/>
</dbReference>
<gene>
    <name evidence="2" type="ORF">SCUD_LOCUS13705</name>
</gene>
<evidence type="ECO:0000256" key="1">
    <source>
        <dbReference type="SAM" id="MobiDB-lite"/>
    </source>
</evidence>
<feature type="compositionally biased region" description="Polar residues" evidence="1">
    <location>
        <begin position="80"/>
        <end position="93"/>
    </location>
</feature>
<proteinExistence type="predicted"/>